<dbReference type="OrthoDB" id="10517573at2759"/>
<reference evidence="1 2" key="1">
    <citation type="submission" date="2015-01" db="EMBL/GenBank/DDBJ databases">
        <title>Evolution of Trichinella species and genotypes.</title>
        <authorList>
            <person name="Korhonen P.K."/>
            <person name="Edoardo P."/>
            <person name="Giuseppe L.R."/>
            <person name="Gasser R.B."/>
        </authorList>
    </citation>
    <scope>NUCLEOTIDE SEQUENCE [LARGE SCALE GENOMIC DNA]</scope>
    <source>
        <strain evidence="1">ISS3</strain>
    </source>
</reference>
<proteinExistence type="predicted"/>
<dbReference type="Proteomes" id="UP000054776">
    <property type="component" value="Unassembled WGS sequence"/>
</dbReference>
<keyword evidence="2" id="KW-1185">Reference proteome</keyword>
<name>A0A0V1BF91_TRISP</name>
<gene>
    <name evidence="1" type="ORF">T01_2913</name>
</gene>
<dbReference type="AlphaFoldDB" id="A0A0V1BF91"/>
<accession>A0A0V1BF91</accession>
<sequence length="164" mass="18767">MYSNIECNVSQQCQRQIVFWPTLSSHRRDYSVISVVFRAVLLQCFLSHRRDERSSKLCFHHGDSLQNGTPIRFFRSRVSILISRSDALVHLPSPTERDPRRSLGQRESHLSLNGAAVLRLVSLLGPVVLPVVGPGFYEPIPNVYTFFYVMSRTYLLVASSTAWR</sequence>
<evidence type="ECO:0000313" key="2">
    <source>
        <dbReference type="Proteomes" id="UP000054776"/>
    </source>
</evidence>
<evidence type="ECO:0000313" key="1">
    <source>
        <dbReference type="EMBL" id="KRY35566.1"/>
    </source>
</evidence>
<dbReference type="InParanoid" id="A0A0V1BF91"/>
<comment type="caution">
    <text evidence="1">The sequence shown here is derived from an EMBL/GenBank/DDBJ whole genome shotgun (WGS) entry which is preliminary data.</text>
</comment>
<dbReference type="EMBL" id="JYDH01000052">
    <property type="protein sequence ID" value="KRY35566.1"/>
    <property type="molecule type" value="Genomic_DNA"/>
</dbReference>
<protein>
    <submittedName>
        <fullName evidence="1">Uncharacterized protein</fullName>
    </submittedName>
</protein>
<organism evidence="1 2">
    <name type="scientific">Trichinella spiralis</name>
    <name type="common">Trichina worm</name>
    <dbReference type="NCBI Taxonomy" id="6334"/>
    <lineage>
        <taxon>Eukaryota</taxon>
        <taxon>Metazoa</taxon>
        <taxon>Ecdysozoa</taxon>
        <taxon>Nematoda</taxon>
        <taxon>Enoplea</taxon>
        <taxon>Dorylaimia</taxon>
        <taxon>Trichinellida</taxon>
        <taxon>Trichinellidae</taxon>
        <taxon>Trichinella</taxon>
    </lineage>
</organism>